<name>A0A0F6YFX8_9BACT</name>
<evidence type="ECO:0000313" key="3">
    <source>
        <dbReference type="Proteomes" id="UP000034883"/>
    </source>
</evidence>
<feature type="transmembrane region" description="Helical" evidence="1">
    <location>
        <begin position="166"/>
        <end position="185"/>
    </location>
</feature>
<dbReference type="Proteomes" id="UP000034883">
    <property type="component" value="Chromosome"/>
</dbReference>
<dbReference type="EMBL" id="CP011125">
    <property type="protein sequence ID" value="AKF03232.1"/>
    <property type="molecule type" value="Genomic_DNA"/>
</dbReference>
<feature type="transmembrane region" description="Helical" evidence="1">
    <location>
        <begin position="282"/>
        <end position="308"/>
    </location>
</feature>
<accession>A0A0F6YFX8</accession>
<feature type="transmembrane region" description="Helical" evidence="1">
    <location>
        <begin position="228"/>
        <end position="247"/>
    </location>
</feature>
<keyword evidence="1" id="KW-0812">Transmembrane</keyword>
<dbReference type="KEGG" id="samy:DB32_000381"/>
<evidence type="ECO:0000313" key="2">
    <source>
        <dbReference type="EMBL" id="AKF03232.1"/>
    </source>
</evidence>
<reference evidence="2 3" key="1">
    <citation type="submission" date="2015-03" db="EMBL/GenBank/DDBJ databases">
        <title>Genome assembly of Sandaracinus amylolyticus DSM 53668.</title>
        <authorList>
            <person name="Sharma G."/>
            <person name="Subramanian S."/>
        </authorList>
    </citation>
    <scope>NUCLEOTIDE SEQUENCE [LARGE SCALE GENOMIC DNA]</scope>
    <source>
        <strain evidence="2 3">DSM 53668</strain>
    </source>
</reference>
<keyword evidence="3" id="KW-1185">Reference proteome</keyword>
<feature type="transmembrane region" description="Helical" evidence="1">
    <location>
        <begin position="108"/>
        <end position="126"/>
    </location>
</feature>
<dbReference type="AlphaFoldDB" id="A0A0F6YFX8"/>
<feature type="transmembrane region" description="Helical" evidence="1">
    <location>
        <begin position="353"/>
        <end position="369"/>
    </location>
</feature>
<feature type="transmembrane region" description="Helical" evidence="1">
    <location>
        <begin position="197"/>
        <end position="216"/>
    </location>
</feature>
<feature type="transmembrane region" description="Helical" evidence="1">
    <location>
        <begin position="52"/>
        <end position="68"/>
    </location>
</feature>
<feature type="transmembrane region" description="Helical" evidence="1">
    <location>
        <begin position="430"/>
        <end position="450"/>
    </location>
</feature>
<gene>
    <name evidence="2" type="ORF">DB32_000381</name>
</gene>
<organism evidence="2 3">
    <name type="scientific">Sandaracinus amylolyticus</name>
    <dbReference type="NCBI Taxonomy" id="927083"/>
    <lineage>
        <taxon>Bacteria</taxon>
        <taxon>Pseudomonadati</taxon>
        <taxon>Myxococcota</taxon>
        <taxon>Polyangia</taxon>
        <taxon>Polyangiales</taxon>
        <taxon>Sandaracinaceae</taxon>
        <taxon>Sandaracinus</taxon>
    </lineage>
</organism>
<dbReference type="STRING" id="927083.DB32_000381"/>
<feature type="transmembrane region" description="Helical" evidence="1">
    <location>
        <begin position="132"/>
        <end position="154"/>
    </location>
</feature>
<keyword evidence="1" id="KW-0472">Membrane</keyword>
<keyword evidence="1" id="KW-1133">Transmembrane helix</keyword>
<sequence>MRGISRWHRACSGRVAPEEVVVSTLESPPDPTRDEDALRALLHRWLFEHDPVYLLSAMLVLAGLWLVSRDMAEVAALGGLGVGMIAELYALALIGGAAFLWRRHERRAAVMLALLAAIYQCDPTLQVELFSFVGPIGIAASGGWIVLFVVKLVALARALELRVSRSALIVPVIGALGLALLPQLFRGSALELRTSLTMLWLFALGAAALWTSRRIESVRGLDVRGRRALTGTWALWAAGALAHVTYWCAELRVSPGALVAAATLLATRWAPREREVWGIAGAALAGTMLIAPSQTWCVALMVACVLVLRAWRAPDARVELVRAPRPPYRSIDEQDVHELAVGFAPAPQIARRRLLVGALASVYLALWTFDHHVRGLPPHELVLDVALAVLCVIAARRWRAWTPLAPIALTSAHAAVERGWLVAPRGSFEWGAASIALGFALLAAGLAQAARRARGLAPPG</sequence>
<feature type="transmembrane region" description="Helical" evidence="1">
    <location>
        <begin position="74"/>
        <end position="101"/>
    </location>
</feature>
<evidence type="ECO:0000256" key="1">
    <source>
        <dbReference type="SAM" id="Phobius"/>
    </source>
</evidence>
<proteinExistence type="predicted"/>
<protein>
    <submittedName>
        <fullName evidence="2">Uncharacterized protein</fullName>
    </submittedName>
</protein>